<dbReference type="InterPro" id="IPR005036">
    <property type="entry name" value="CBM21_dom"/>
</dbReference>
<dbReference type="PROSITE" id="PS51159">
    <property type="entry name" value="CBM21"/>
    <property type="match status" value="1"/>
</dbReference>
<dbReference type="InterPro" id="IPR050782">
    <property type="entry name" value="PP1_regulatory_subunit_3"/>
</dbReference>
<dbReference type="PANTHER" id="PTHR12307">
    <property type="entry name" value="PROTEIN PHOSPHATASE 1 REGULATORY SUBUNIT"/>
    <property type="match status" value="1"/>
</dbReference>
<comment type="caution">
    <text evidence="2">The sequence shown here is derived from an EMBL/GenBank/DDBJ whole genome shotgun (WGS) entry which is preliminary data.</text>
</comment>
<keyword evidence="3" id="KW-1185">Reference proteome</keyword>
<dbReference type="AlphaFoldDB" id="A0AAN5DGT7"/>
<proteinExistence type="predicted"/>
<sequence length="213" mass="24183">KVVHFADSIGLDLVQVKCIFPYSSSEDFRTSIHSFSVKPSSWKTLSSNRVASHSGTFNDTRFLQMQTSLPNLLKSYEQICGERLQRVMANGICLKSVNVIGMTLYATVAVYNHSYEKEVFVRYTLDGWRSYNEIAAQFDSSNTRDNSDSFSFTLFLPHSMPVGSKCEFALRCSSAGKEYWDNNRGSNYVLECKTMADHYETSSKSSNDHPVFY</sequence>
<accession>A0AAN5DGT7</accession>
<evidence type="ECO:0000313" key="3">
    <source>
        <dbReference type="Proteomes" id="UP001328107"/>
    </source>
</evidence>
<protein>
    <recommendedName>
        <fullName evidence="1">CBM21 domain-containing protein</fullName>
    </recommendedName>
</protein>
<feature type="non-terminal residue" evidence="2">
    <location>
        <position position="1"/>
    </location>
</feature>
<reference evidence="3" key="1">
    <citation type="submission" date="2022-10" db="EMBL/GenBank/DDBJ databases">
        <title>Genome assembly of Pristionchus species.</title>
        <authorList>
            <person name="Yoshida K."/>
            <person name="Sommer R.J."/>
        </authorList>
    </citation>
    <scope>NUCLEOTIDE SEQUENCE [LARGE SCALE GENOMIC DNA]</scope>
    <source>
        <strain evidence="3">RS5460</strain>
    </source>
</reference>
<dbReference type="GO" id="GO:2001069">
    <property type="term" value="F:glycogen binding"/>
    <property type="evidence" value="ECO:0007669"/>
    <property type="project" value="TreeGrafter"/>
</dbReference>
<dbReference type="Gene3D" id="2.60.40.2440">
    <property type="entry name" value="Carbohydrate binding type-21 domain"/>
    <property type="match status" value="1"/>
</dbReference>
<evidence type="ECO:0000313" key="2">
    <source>
        <dbReference type="EMBL" id="GMR62252.1"/>
    </source>
</evidence>
<feature type="domain" description="CBM21" evidence="1">
    <location>
        <begin position="84"/>
        <end position="191"/>
    </location>
</feature>
<dbReference type="Proteomes" id="UP001328107">
    <property type="component" value="Unassembled WGS sequence"/>
</dbReference>
<name>A0AAN5DGT7_9BILA</name>
<dbReference type="PANTHER" id="PTHR12307:SF36">
    <property type="entry name" value="GLYCOGEN-BINDING SUBUNIT 76A"/>
    <property type="match status" value="1"/>
</dbReference>
<organism evidence="2 3">
    <name type="scientific">Pristionchus mayeri</name>
    <dbReference type="NCBI Taxonomy" id="1317129"/>
    <lineage>
        <taxon>Eukaryota</taxon>
        <taxon>Metazoa</taxon>
        <taxon>Ecdysozoa</taxon>
        <taxon>Nematoda</taxon>
        <taxon>Chromadorea</taxon>
        <taxon>Rhabditida</taxon>
        <taxon>Rhabditina</taxon>
        <taxon>Diplogasteromorpha</taxon>
        <taxon>Diplogasteroidea</taxon>
        <taxon>Neodiplogasteridae</taxon>
        <taxon>Pristionchus</taxon>
    </lineage>
</organism>
<dbReference type="EMBL" id="BTRK01000006">
    <property type="protein sequence ID" value="GMR62252.1"/>
    <property type="molecule type" value="Genomic_DNA"/>
</dbReference>
<dbReference type="GO" id="GO:0000164">
    <property type="term" value="C:protein phosphatase type 1 complex"/>
    <property type="evidence" value="ECO:0007669"/>
    <property type="project" value="TreeGrafter"/>
</dbReference>
<dbReference type="InterPro" id="IPR038175">
    <property type="entry name" value="CBM21_dom_sf"/>
</dbReference>
<dbReference type="GO" id="GO:0005979">
    <property type="term" value="P:regulation of glycogen biosynthetic process"/>
    <property type="evidence" value="ECO:0007669"/>
    <property type="project" value="TreeGrafter"/>
</dbReference>
<evidence type="ECO:0000259" key="1">
    <source>
        <dbReference type="PROSITE" id="PS51159"/>
    </source>
</evidence>
<gene>
    <name evidence="2" type="ORF">PMAYCL1PPCAC_32447</name>
</gene>
<dbReference type="GO" id="GO:0008157">
    <property type="term" value="F:protein phosphatase 1 binding"/>
    <property type="evidence" value="ECO:0007669"/>
    <property type="project" value="TreeGrafter"/>
</dbReference>
<dbReference type="Pfam" id="PF03370">
    <property type="entry name" value="CBM_21"/>
    <property type="match status" value="1"/>
</dbReference>